<dbReference type="AlphaFoldDB" id="A0AAE0QD36"/>
<evidence type="ECO:0000313" key="2">
    <source>
        <dbReference type="Proteomes" id="UP001274896"/>
    </source>
</evidence>
<dbReference type="EMBL" id="JAUCMX010000017">
    <property type="protein sequence ID" value="KAK3518573.1"/>
    <property type="molecule type" value="Genomic_DNA"/>
</dbReference>
<evidence type="ECO:0000313" key="1">
    <source>
        <dbReference type="EMBL" id="KAK3518573.1"/>
    </source>
</evidence>
<reference evidence="1" key="1">
    <citation type="submission" date="2023-06" db="EMBL/GenBank/DDBJ databases">
        <title>Male Hemibagrus guttatus genome.</title>
        <authorList>
            <person name="Bian C."/>
        </authorList>
    </citation>
    <scope>NUCLEOTIDE SEQUENCE</scope>
    <source>
        <strain evidence="1">Male_cb2023</strain>
        <tissue evidence="1">Muscle</tissue>
    </source>
</reference>
<sequence>MLVSCFSFPNRSSHSELSVGCESDDEAEILSRIHVLWLFLEGCQSKSWIRLLSANAKEALRELYGAISELQNAHSDGLFIIAGDFNHDFNLKSVLPKFHQYVQPEE</sequence>
<accession>A0AAE0QD36</accession>
<comment type="caution">
    <text evidence="1">The sequence shown here is derived from an EMBL/GenBank/DDBJ whole genome shotgun (WGS) entry which is preliminary data.</text>
</comment>
<keyword evidence="2" id="KW-1185">Reference proteome</keyword>
<organism evidence="1 2">
    <name type="scientific">Hemibagrus guttatus</name>
    <dbReference type="NCBI Taxonomy" id="175788"/>
    <lineage>
        <taxon>Eukaryota</taxon>
        <taxon>Metazoa</taxon>
        <taxon>Chordata</taxon>
        <taxon>Craniata</taxon>
        <taxon>Vertebrata</taxon>
        <taxon>Euteleostomi</taxon>
        <taxon>Actinopterygii</taxon>
        <taxon>Neopterygii</taxon>
        <taxon>Teleostei</taxon>
        <taxon>Ostariophysi</taxon>
        <taxon>Siluriformes</taxon>
        <taxon>Bagridae</taxon>
        <taxon>Hemibagrus</taxon>
    </lineage>
</organism>
<name>A0AAE0QD36_9TELE</name>
<protein>
    <submittedName>
        <fullName evidence="1">Uncharacterized protein</fullName>
    </submittedName>
</protein>
<dbReference type="Proteomes" id="UP001274896">
    <property type="component" value="Unassembled WGS sequence"/>
</dbReference>
<proteinExistence type="predicted"/>
<gene>
    <name evidence="1" type="ORF">QTP70_004099</name>
</gene>